<organism evidence="2 3">
    <name type="scientific">Deinococcus arboris</name>
    <dbReference type="NCBI Taxonomy" id="2682977"/>
    <lineage>
        <taxon>Bacteria</taxon>
        <taxon>Thermotogati</taxon>
        <taxon>Deinococcota</taxon>
        <taxon>Deinococci</taxon>
        <taxon>Deinococcales</taxon>
        <taxon>Deinococcaceae</taxon>
        <taxon>Deinococcus</taxon>
    </lineage>
</organism>
<protein>
    <submittedName>
        <fullName evidence="2">Uncharacterized protein</fullName>
    </submittedName>
</protein>
<accession>A0A7C9I1H7</accession>
<feature type="region of interest" description="Disordered" evidence="1">
    <location>
        <begin position="95"/>
        <end position="127"/>
    </location>
</feature>
<gene>
    <name evidence="2" type="ORF">GO986_18015</name>
</gene>
<sequence>MRVDARPFFKLVTPSGTVTKCLRPDFNGRSVGVGGGTGPQGLVSVVATHTVMVFNPLASDLVVNAAVTLNDTTPPGRYRVLQVATEPAGATVYLAADPAEGEAPYQPDQPDDPPRTGQRLPYVASDS</sequence>
<comment type="caution">
    <text evidence="2">The sequence shown here is derived from an EMBL/GenBank/DDBJ whole genome shotgun (WGS) entry which is preliminary data.</text>
</comment>
<reference evidence="2 3" key="1">
    <citation type="submission" date="2019-12" db="EMBL/GenBank/DDBJ databases">
        <title>Deinococcus sp. HMF7620 Genome sequencing and assembly.</title>
        <authorList>
            <person name="Kang H."/>
            <person name="Kim H."/>
            <person name="Joh K."/>
        </authorList>
    </citation>
    <scope>NUCLEOTIDE SEQUENCE [LARGE SCALE GENOMIC DNA]</scope>
    <source>
        <strain evidence="2 3">HMF7620</strain>
    </source>
</reference>
<name>A0A7C9I1H7_9DEIO</name>
<dbReference type="EMBL" id="WQLB01000031">
    <property type="protein sequence ID" value="MVN88635.1"/>
    <property type="molecule type" value="Genomic_DNA"/>
</dbReference>
<proteinExistence type="predicted"/>
<dbReference type="AlphaFoldDB" id="A0A7C9I1H7"/>
<dbReference type="Proteomes" id="UP000483286">
    <property type="component" value="Unassembled WGS sequence"/>
</dbReference>
<evidence type="ECO:0000256" key="1">
    <source>
        <dbReference type="SAM" id="MobiDB-lite"/>
    </source>
</evidence>
<keyword evidence="3" id="KW-1185">Reference proteome</keyword>
<evidence type="ECO:0000313" key="2">
    <source>
        <dbReference type="EMBL" id="MVN88635.1"/>
    </source>
</evidence>
<evidence type="ECO:0000313" key="3">
    <source>
        <dbReference type="Proteomes" id="UP000483286"/>
    </source>
</evidence>
<dbReference type="RefSeq" id="WP_157460695.1">
    <property type="nucleotide sequence ID" value="NZ_WQLB01000031.1"/>
</dbReference>